<evidence type="ECO:0000313" key="3">
    <source>
        <dbReference type="Proteomes" id="UP000198824"/>
    </source>
</evidence>
<keyword evidence="3" id="KW-1185">Reference proteome</keyword>
<keyword evidence="1" id="KW-1133">Transmembrane helix</keyword>
<name>A0A1I6JYZ0_9SPHN</name>
<accession>A0A1I6JYZ0</accession>
<feature type="transmembrane region" description="Helical" evidence="1">
    <location>
        <begin position="6"/>
        <end position="30"/>
    </location>
</feature>
<evidence type="ECO:0000256" key="1">
    <source>
        <dbReference type="SAM" id="Phobius"/>
    </source>
</evidence>
<evidence type="ECO:0000313" key="2">
    <source>
        <dbReference type="EMBL" id="SFR84108.1"/>
    </source>
</evidence>
<dbReference type="Proteomes" id="UP000198824">
    <property type="component" value="Unassembled WGS sequence"/>
</dbReference>
<dbReference type="RefSeq" id="WP_093311866.1">
    <property type="nucleotide sequence ID" value="NZ_FOZG01000001.1"/>
</dbReference>
<keyword evidence="1" id="KW-0812">Transmembrane</keyword>
<proteinExistence type="predicted"/>
<dbReference type="EMBL" id="FOZG01000001">
    <property type="protein sequence ID" value="SFR84108.1"/>
    <property type="molecule type" value="Genomic_DNA"/>
</dbReference>
<sequence length="78" mass="8329">MPTDPLDTLILAGAALLGLAIAAAALLSGWRGWLALRRFELEQRRDSAAPPSPAARIELADLKERLRKLEAIAAGVDL</sequence>
<keyword evidence="1" id="KW-0472">Membrane</keyword>
<dbReference type="STRING" id="1166337.SAMN05192580_1094"/>
<protein>
    <submittedName>
        <fullName evidence="2">Uncharacterized protein</fullName>
    </submittedName>
</protein>
<gene>
    <name evidence="2" type="ORF">SAMN05192580_1094</name>
</gene>
<organism evidence="2 3">
    <name type="scientific">Sphingomonas jatrophae</name>
    <dbReference type="NCBI Taxonomy" id="1166337"/>
    <lineage>
        <taxon>Bacteria</taxon>
        <taxon>Pseudomonadati</taxon>
        <taxon>Pseudomonadota</taxon>
        <taxon>Alphaproteobacteria</taxon>
        <taxon>Sphingomonadales</taxon>
        <taxon>Sphingomonadaceae</taxon>
        <taxon>Sphingomonas</taxon>
    </lineage>
</organism>
<reference evidence="2 3" key="1">
    <citation type="submission" date="2016-10" db="EMBL/GenBank/DDBJ databases">
        <authorList>
            <person name="de Groot N.N."/>
        </authorList>
    </citation>
    <scope>NUCLEOTIDE SEQUENCE [LARGE SCALE GENOMIC DNA]</scope>
    <source>
        <strain evidence="2 3">S5-249</strain>
    </source>
</reference>
<dbReference type="AlphaFoldDB" id="A0A1I6JYZ0"/>